<evidence type="ECO:0000256" key="8">
    <source>
        <dbReference type="ARBA" id="ARBA00029586"/>
    </source>
</evidence>
<dbReference type="InterPro" id="IPR036922">
    <property type="entry name" value="Rieske_2Fe-2S_sf"/>
</dbReference>
<organism evidence="13 14">
    <name type="scientific">Nonomuraea muscovyensis</name>
    <dbReference type="NCBI Taxonomy" id="1124761"/>
    <lineage>
        <taxon>Bacteria</taxon>
        <taxon>Bacillati</taxon>
        <taxon>Actinomycetota</taxon>
        <taxon>Actinomycetes</taxon>
        <taxon>Streptosporangiales</taxon>
        <taxon>Streptosporangiaceae</taxon>
        <taxon>Nonomuraea</taxon>
    </lineage>
</organism>
<dbReference type="Proteomes" id="UP000583800">
    <property type="component" value="Unassembled WGS sequence"/>
</dbReference>
<dbReference type="GO" id="GO:0046872">
    <property type="term" value="F:metal ion binding"/>
    <property type="evidence" value="ECO:0007669"/>
    <property type="project" value="UniProtKB-KW"/>
</dbReference>
<dbReference type="PROSITE" id="PS51318">
    <property type="entry name" value="TAT"/>
    <property type="match status" value="1"/>
</dbReference>
<dbReference type="FunFam" id="2.102.10.10:FF:000016">
    <property type="entry name" value="Nitrite reductase/ring-hydroxylating ferredoxin subunit"/>
    <property type="match status" value="1"/>
</dbReference>
<dbReference type="GO" id="GO:0016705">
    <property type="term" value="F:oxidoreductase activity, acting on paired donors, with incorporation or reduction of molecular oxygen"/>
    <property type="evidence" value="ECO:0007669"/>
    <property type="project" value="UniProtKB-ARBA"/>
</dbReference>
<dbReference type="PROSITE" id="PS51257">
    <property type="entry name" value="PROKAR_LIPOPROTEIN"/>
    <property type="match status" value="1"/>
</dbReference>
<proteinExistence type="predicted"/>
<evidence type="ECO:0000256" key="10">
    <source>
        <dbReference type="SAM" id="MobiDB-lite"/>
    </source>
</evidence>
<comment type="function">
    <text evidence="1">Iron-sulfur subunit of the cytochrome bc1 complex, an essential component of the respiratory electron transport chain required for ATP synthesis. The bc1 complex catalyzes the oxidation of menaquinol and the reduction of cytochrome c in the respiratory chain. The bc1 complex operates through a Q-cycle mechanism that couples electron transfer to generation of the proton gradient that drives ATP synthesis.</text>
</comment>
<dbReference type="AlphaFoldDB" id="A0A7X0C516"/>
<dbReference type="PRINTS" id="PR00162">
    <property type="entry name" value="RIESKE"/>
</dbReference>
<dbReference type="CDD" id="cd03467">
    <property type="entry name" value="Rieske"/>
    <property type="match status" value="1"/>
</dbReference>
<dbReference type="Pfam" id="PF00355">
    <property type="entry name" value="Rieske"/>
    <property type="match status" value="1"/>
</dbReference>
<comment type="caution">
    <text evidence="13">The sequence shown here is derived from an EMBL/GenBank/DDBJ whole genome shotgun (WGS) entry which is preliminary data.</text>
</comment>
<dbReference type="InterPro" id="IPR014349">
    <property type="entry name" value="Rieske_Fe-S_prot"/>
</dbReference>
<evidence type="ECO:0000313" key="14">
    <source>
        <dbReference type="Proteomes" id="UP000583800"/>
    </source>
</evidence>
<keyword evidence="4" id="KW-0479">Metal-binding</keyword>
<feature type="domain" description="Rieske" evidence="12">
    <location>
        <begin position="66"/>
        <end position="158"/>
    </location>
</feature>
<dbReference type="InterPro" id="IPR005805">
    <property type="entry name" value="Rieske_Fe-S_prot_C"/>
</dbReference>
<protein>
    <recommendedName>
        <fullName evidence="2">Cytochrome bc1 complex Rieske iron-sulfur subunit</fullName>
    </recommendedName>
    <alternativeName>
        <fullName evidence="8">Cytochrome bc1 reductase complex subunit QcrA</fullName>
    </alternativeName>
</protein>
<comment type="cofactor">
    <cofactor evidence="9">
        <name>[2Fe-2S] cluster</name>
        <dbReference type="ChEBI" id="CHEBI:190135"/>
    </cofactor>
</comment>
<keyword evidence="7" id="KW-1015">Disulfide bond</keyword>
<feature type="compositionally biased region" description="Low complexity" evidence="10">
    <location>
        <begin position="32"/>
        <end position="62"/>
    </location>
</feature>
<keyword evidence="6" id="KW-0411">Iron-sulfur</keyword>
<sequence>MADDLLKSRRAVIASAGAGGLTLALAACGGDTGDTSTAAAQQSTQPTAASGAPSAAESSAPAPGGGALAKTADIPVGGGAVFKEQKVVVTQPTAGDFKAFSAMCTHKGCAVSGVENGLIDCPCHGSKFKMEDGSVSAGPAEKPLPAVQITVEGDQITLA</sequence>
<evidence type="ECO:0000256" key="3">
    <source>
        <dbReference type="ARBA" id="ARBA00022714"/>
    </source>
</evidence>
<evidence type="ECO:0000256" key="7">
    <source>
        <dbReference type="ARBA" id="ARBA00023157"/>
    </source>
</evidence>
<evidence type="ECO:0000256" key="1">
    <source>
        <dbReference type="ARBA" id="ARBA00002494"/>
    </source>
</evidence>
<feature type="chain" id="PRO_5030921613" description="Cytochrome bc1 complex Rieske iron-sulfur subunit" evidence="11">
    <location>
        <begin position="27"/>
        <end position="159"/>
    </location>
</feature>
<evidence type="ECO:0000256" key="5">
    <source>
        <dbReference type="ARBA" id="ARBA00023004"/>
    </source>
</evidence>
<keyword evidence="3" id="KW-0001">2Fe-2S</keyword>
<dbReference type="SUPFAM" id="SSF50022">
    <property type="entry name" value="ISP domain"/>
    <property type="match status" value="1"/>
</dbReference>
<keyword evidence="5" id="KW-0408">Iron</keyword>
<feature type="region of interest" description="Disordered" evidence="10">
    <location>
        <begin position="32"/>
        <end position="69"/>
    </location>
</feature>
<dbReference type="EMBL" id="JACHJB010000002">
    <property type="protein sequence ID" value="MBB6348502.1"/>
    <property type="molecule type" value="Genomic_DNA"/>
</dbReference>
<evidence type="ECO:0000256" key="9">
    <source>
        <dbReference type="ARBA" id="ARBA00034078"/>
    </source>
</evidence>
<dbReference type="RefSeq" id="WP_185086243.1">
    <property type="nucleotide sequence ID" value="NZ_JACHJB010000002.1"/>
</dbReference>
<dbReference type="GO" id="GO:0051537">
    <property type="term" value="F:2 iron, 2 sulfur cluster binding"/>
    <property type="evidence" value="ECO:0007669"/>
    <property type="project" value="UniProtKB-KW"/>
</dbReference>
<dbReference type="PANTHER" id="PTHR10134">
    <property type="entry name" value="CYTOCHROME B-C1 COMPLEX SUBUNIT RIESKE, MITOCHONDRIAL"/>
    <property type="match status" value="1"/>
</dbReference>
<feature type="signal peptide" evidence="11">
    <location>
        <begin position="1"/>
        <end position="26"/>
    </location>
</feature>
<dbReference type="GO" id="GO:0004497">
    <property type="term" value="F:monooxygenase activity"/>
    <property type="evidence" value="ECO:0007669"/>
    <property type="project" value="UniProtKB-ARBA"/>
</dbReference>
<reference evidence="13 14" key="1">
    <citation type="submission" date="2020-08" db="EMBL/GenBank/DDBJ databases">
        <title>Sequencing the genomes of 1000 actinobacteria strains.</title>
        <authorList>
            <person name="Klenk H.-P."/>
        </authorList>
    </citation>
    <scope>NUCLEOTIDE SEQUENCE [LARGE SCALE GENOMIC DNA]</scope>
    <source>
        <strain evidence="13 14">DSM 45913</strain>
    </source>
</reference>
<dbReference type="GO" id="GO:0016020">
    <property type="term" value="C:membrane"/>
    <property type="evidence" value="ECO:0007669"/>
    <property type="project" value="InterPro"/>
</dbReference>
<evidence type="ECO:0000256" key="11">
    <source>
        <dbReference type="SAM" id="SignalP"/>
    </source>
</evidence>
<evidence type="ECO:0000313" key="13">
    <source>
        <dbReference type="EMBL" id="MBB6348502.1"/>
    </source>
</evidence>
<dbReference type="Gene3D" id="2.102.10.10">
    <property type="entry name" value="Rieske [2Fe-2S] iron-sulphur domain"/>
    <property type="match status" value="1"/>
</dbReference>
<gene>
    <name evidence="13" type="ORF">FHU36_005047</name>
</gene>
<accession>A0A7X0C516</accession>
<keyword evidence="14" id="KW-1185">Reference proteome</keyword>
<evidence type="ECO:0000256" key="4">
    <source>
        <dbReference type="ARBA" id="ARBA00022723"/>
    </source>
</evidence>
<evidence type="ECO:0000256" key="6">
    <source>
        <dbReference type="ARBA" id="ARBA00023014"/>
    </source>
</evidence>
<dbReference type="InterPro" id="IPR006311">
    <property type="entry name" value="TAT_signal"/>
</dbReference>
<name>A0A7X0C516_9ACTN</name>
<dbReference type="PROSITE" id="PS51296">
    <property type="entry name" value="RIESKE"/>
    <property type="match status" value="1"/>
</dbReference>
<evidence type="ECO:0000259" key="12">
    <source>
        <dbReference type="PROSITE" id="PS51296"/>
    </source>
</evidence>
<dbReference type="InterPro" id="IPR017941">
    <property type="entry name" value="Rieske_2Fe-2S"/>
</dbReference>
<keyword evidence="11" id="KW-0732">Signal</keyword>
<evidence type="ECO:0000256" key="2">
    <source>
        <dbReference type="ARBA" id="ARBA00015816"/>
    </source>
</evidence>